<dbReference type="InterPro" id="IPR024169">
    <property type="entry name" value="SP_NH2Trfase/AEP_transaminase"/>
</dbReference>
<dbReference type="GO" id="GO:0004760">
    <property type="term" value="F:L-serine-pyruvate transaminase activity"/>
    <property type="evidence" value="ECO:0007669"/>
    <property type="project" value="TreeGrafter"/>
</dbReference>
<protein>
    <submittedName>
        <fullName evidence="9">Aspartate aminotransferase</fullName>
    </submittedName>
</protein>
<dbReference type="PIRSF" id="PIRSF000524">
    <property type="entry name" value="SPT"/>
    <property type="match status" value="1"/>
</dbReference>
<dbReference type="Proteomes" id="UP000291213">
    <property type="component" value="Unassembled WGS sequence"/>
</dbReference>
<dbReference type="Gene3D" id="3.90.1150.10">
    <property type="entry name" value="Aspartate Aminotransferase, domain 1"/>
    <property type="match status" value="1"/>
</dbReference>
<dbReference type="Gene3D" id="3.40.640.10">
    <property type="entry name" value="Type I PLP-dependent aspartate aminotransferase-like (Major domain)"/>
    <property type="match status" value="1"/>
</dbReference>
<dbReference type="Pfam" id="PF00266">
    <property type="entry name" value="Aminotran_5"/>
    <property type="match status" value="1"/>
</dbReference>
<evidence type="ECO:0000256" key="5">
    <source>
        <dbReference type="ARBA" id="ARBA00022898"/>
    </source>
</evidence>
<comment type="cofactor">
    <cofactor evidence="1 7">
        <name>pyridoxal 5'-phosphate</name>
        <dbReference type="ChEBI" id="CHEBI:597326"/>
    </cofactor>
</comment>
<dbReference type="GO" id="GO:0008453">
    <property type="term" value="F:alanine-glyoxylate transaminase activity"/>
    <property type="evidence" value="ECO:0007669"/>
    <property type="project" value="TreeGrafter"/>
</dbReference>
<comment type="similarity">
    <text evidence="2 6">Belongs to the class-V pyridoxal-phosphate-dependent aminotransferase family.</text>
</comment>
<dbReference type="GO" id="GO:0019265">
    <property type="term" value="P:glycine biosynthetic process, by transamination of glyoxylate"/>
    <property type="evidence" value="ECO:0007669"/>
    <property type="project" value="TreeGrafter"/>
</dbReference>
<keyword evidence="4 9" id="KW-0808">Transferase</keyword>
<sequence length="403" mass="43615">MPNYTAFYSYTNTFRYNGVEGMARLLMIPGPTPVDPEVLLAMARPVISHTSPEFDEIHGETVSMLQKLFRTSGKVFLLPGSGSLGMEFAVRSVAGRGSRALVLKAGYFGGYFERILRSLGASVTVVESPVGRGFTGADVEEALDRAGDVDVVFVQHVETSTSVANPVREIAGVVKKNGARLVVDGIASVGGMDLRLDEWGVDVALTGSQKALSTPPGLAIVAFSSEYSAELEKRGPSGIYFDFLSLSREMESTRNYHITPAVNLVFALNASLKRILSEGLENRFERHRVLARAFTSAMEALGLRLVAEEPFRAWTVTAVYLPQGIEWSRFYSAMRKRGVEIAGGLGGLKGKIFRVGHMGEVDANDLIATIAAIERSLVELGYREARLGQGLEAAQKELSSLGL</sequence>
<gene>
    <name evidence="9" type="ORF">apy_10850</name>
</gene>
<dbReference type="InterPro" id="IPR020578">
    <property type="entry name" value="Aminotrans_V_PyrdxlP_BS"/>
</dbReference>
<dbReference type="InterPro" id="IPR015422">
    <property type="entry name" value="PyrdxlP-dep_Trfase_small"/>
</dbReference>
<evidence type="ECO:0000313" key="10">
    <source>
        <dbReference type="Proteomes" id="UP000291213"/>
    </source>
</evidence>
<proteinExistence type="inferred from homology"/>
<dbReference type="InterPro" id="IPR015424">
    <property type="entry name" value="PyrdxlP-dep_Trfase"/>
</dbReference>
<dbReference type="SUPFAM" id="SSF53383">
    <property type="entry name" value="PLP-dependent transferases"/>
    <property type="match status" value="1"/>
</dbReference>
<evidence type="ECO:0000256" key="3">
    <source>
        <dbReference type="ARBA" id="ARBA00022576"/>
    </source>
</evidence>
<dbReference type="InterPro" id="IPR000192">
    <property type="entry name" value="Aminotrans_V_dom"/>
</dbReference>
<evidence type="ECO:0000256" key="2">
    <source>
        <dbReference type="ARBA" id="ARBA00009236"/>
    </source>
</evidence>
<dbReference type="InterPro" id="IPR015421">
    <property type="entry name" value="PyrdxlP-dep_Trfase_major"/>
</dbReference>
<keyword evidence="3 9" id="KW-0032">Aminotransferase</keyword>
<keyword evidence="5" id="KW-0663">Pyridoxal phosphate</keyword>
<evidence type="ECO:0000256" key="6">
    <source>
        <dbReference type="RuleBase" id="RU004075"/>
    </source>
</evidence>
<dbReference type="PROSITE" id="PS00595">
    <property type="entry name" value="AA_TRANSFER_CLASS_5"/>
    <property type="match status" value="1"/>
</dbReference>
<dbReference type="PANTHER" id="PTHR21152">
    <property type="entry name" value="AMINOTRANSFERASE CLASS V"/>
    <property type="match status" value="1"/>
</dbReference>
<organism evidence="9 10">
    <name type="scientific">Aeropyrum pernix</name>
    <dbReference type="NCBI Taxonomy" id="56636"/>
    <lineage>
        <taxon>Archaea</taxon>
        <taxon>Thermoproteota</taxon>
        <taxon>Thermoprotei</taxon>
        <taxon>Desulfurococcales</taxon>
        <taxon>Desulfurococcaceae</taxon>
        <taxon>Aeropyrum</taxon>
    </lineage>
</organism>
<comment type="caution">
    <text evidence="9">The sequence shown here is derived from an EMBL/GenBank/DDBJ whole genome shotgun (WGS) entry which is preliminary data.</text>
</comment>
<dbReference type="PANTHER" id="PTHR21152:SF24">
    <property type="entry name" value="ALANINE--GLYOXYLATE AMINOTRANSFERASE 1"/>
    <property type="match status" value="1"/>
</dbReference>
<feature type="domain" description="Aminotransferase class V" evidence="8">
    <location>
        <begin position="50"/>
        <end position="344"/>
    </location>
</feature>
<reference evidence="9 10" key="1">
    <citation type="submission" date="2017-02" db="EMBL/GenBank/DDBJ databases">
        <title>isolation and characterization of a novel temperate virus Aeropyrum globular virus 1 infecting hyperthermophilic archaeon Aeropyrum.</title>
        <authorList>
            <person name="Yumiya M."/>
            <person name="Yoshida T."/>
            <person name="Sako Y."/>
        </authorList>
    </citation>
    <scope>NUCLEOTIDE SEQUENCE [LARGE SCALE GENOMIC DNA]</scope>
    <source>
        <strain evidence="9 10">YK1-12-2013</strain>
    </source>
</reference>
<accession>A0A401HAF8</accession>
<evidence type="ECO:0000313" key="9">
    <source>
        <dbReference type="EMBL" id="GBF09360.1"/>
    </source>
</evidence>
<evidence type="ECO:0000256" key="1">
    <source>
        <dbReference type="ARBA" id="ARBA00001933"/>
    </source>
</evidence>
<dbReference type="EMBL" id="BDMD01000056">
    <property type="protein sequence ID" value="GBF09360.1"/>
    <property type="molecule type" value="Genomic_DNA"/>
</dbReference>
<dbReference type="AlphaFoldDB" id="A0A401HAF8"/>
<evidence type="ECO:0000259" key="8">
    <source>
        <dbReference type="Pfam" id="PF00266"/>
    </source>
</evidence>
<evidence type="ECO:0000256" key="4">
    <source>
        <dbReference type="ARBA" id="ARBA00022679"/>
    </source>
</evidence>
<name>A0A401HAF8_AERPX</name>
<evidence type="ECO:0000256" key="7">
    <source>
        <dbReference type="RuleBase" id="RU004504"/>
    </source>
</evidence>